<keyword evidence="1" id="KW-1133">Transmembrane helix</keyword>
<dbReference type="RefSeq" id="WP_131151705.1">
    <property type="nucleotide sequence ID" value="NZ_SJTG01000004.1"/>
</dbReference>
<dbReference type="Pfam" id="PF07301">
    <property type="entry name" value="DUF1453"/>
    <property type="match status" value="1"/>
</dbReference>
<feature type="transmembrane region" description="Helical" evidence="1">
    <location>
        <begin position="139"/>
        <end position="161"/>
    </location>
</feature>
<dbReference type="InterPro" id="IPR058247">
    <property type="entry name" value="DUF1453"/>
</dbReference>
<evidence type="ECO:0000313" key="2">
    <source>
        <dbReference type="EMBL" id="TCI08354.1"/>
    </source>
</evidence>
<organism evidence="2 3">
    <name type="scientific">Dyella soli</name>
    <dbReference type="NCBI Taxonomy" id="522319"/>
    <lineage>
        <taxon>Bacteria</taxon>
        <taxon>Pseudomonadati</taxon>
        <taxon>Pseudomonadota</taxon>
        <taxon>Gammaproteobacteria</taxon>
        <taxon>Lysobacterales</taxon>
        <taxon>Rhodanobacteraceae</taxon>
        <taxon>Dyella</taxon>
    </lineage>
</organism>
<proteinExistence type="predicted"/>
<accession>A0A4V6N9X9</accession>
<keyword evidence="1" id="KW-0812">Transmembrane</keyword>
<reference evidence="2 3" key="1">
    <citation type="submission" date="2019-02" db="EMBL/GenBank/DDBJ databases">
        <title>Dyella amyloliquefaciens sp. nov., isolated from forest soil.</title>
        <authorList>
            <person name="Gao Z.-H."/>
            <person name="Qiu L.-H."/>
        </authorList>
    </citation>
    <scope>NUCLEOTIDE SEQUENCE [LARGE SCALE GENOMIC DNA]</scope>
    <source>
        <strain evidence="2 3">KACC 12747</strain>
    </source>
</reference>
<sequence length="179" mass="19394">MAVPVFPVIMAPLMALAIYRRVRGSFGMQPIRRKRMMGRVVMFFIVACLSATAGLYNIRLLEGLLGGLALGGGLGLLGLKLTTFGRNAAGEDIYLPNPWIGAGLTVLLVGRLAWRFLYVMPQMQDPAIAAHAPPMGNSALTFVVIGLTFGYYIAYFIGLLIHHRRFQRGELGGPASATE</sequence>
<keyword evidence="1" id="KW-0472">Membrane</keyword>
<feature type="transmembrane region" description="Helical" evidence="1">
    <location>
        <begin position="6"/>
        <end position="22"/>
    </location>
</feature>
<gene>
    <name evidence="2" type="ORF">EZM97_27350</name>
</gene>
<protein>
    <submittedName>
        <fullName evidence="2">DUF1453 domain-containing protein</fullName>
    </submittedName>
</protein>
<keyword evidence="3" id="KW-1185">Reference proteome</keyword>
<comment type="caution">
    <text evidence="2">The sequence shown here is derived from an EMBL/GenBank/DDBJ whole genome shotgun (WGS) entry which is preliminary data.</text>
</comment>
<feature type="transmembrane region" description="Helical" evidence="1">
    <location>
        <begin position="40"/>
        <end position="58"/>
    </location>
</feature>
<name>A0A4V6N9X9_9GAMM</name>
<feature type="transmembrane region" description="Helical" evidence="1">
    <location>
        <begin position="94"/>
        <end position="114"/>
    </location>
</feature>
<dbReference type="EMBL" id="SJTG01000004">
    <property type="protein sequence ID" value="TCI08354.1"/>
    <property type="molecule type" value="Genomic_DNA"/>
</dbReference>
<evidence type="ECO:0000256" key="1">
    <source>
        <dbReference type="SAM" id="Phobius"/>
    </source>
</evidence>
<dbReference type="Proteomes" id="UP000291822">
    <property type="component" value="Unassembled WGS sequence"/>
</dbReference>
<evidence type="ECO:0000313" key="3">
    <source>
        <dbReference type="Proteomes" id="UP000291822"/>
    </source>
</evidence>
<dbReference type="AlphaFoldDB" id="A0A4V6N9X9"/>
<feature type="transmembrane region" description="Helical" evidence="1">
    <location>
        <begin position="64"/>
        <end position="82"/>
    </location>
</feature>